<dbReference type="Proteomes" id="UP000594342">
    <property type="component" value="Unassembled WGS sequence"/>
</dbReference>
<protein>
    <submittedName>
        <fullName evidence="1">Uncharacterized protein</fullName>
    </submittedName>
</protein>
<name>A0A5K0U9C1_9VIRU</name>
<proteinExistence type="predicted"/>
<keyword evidence="2" id="KW-1185">Reference proteome</keyword>
<organism evidence="1 2">
    <name type="scientific">Yasminevirus sp. GU-2018</name>
    <dbReference type="NCBI Taxonomy" id="2420051"/>
    <lineage>
        <taxon>Viruses</taxon>
        <taxon>Varidnaviria</taxon>
        <taxon>Bamfordvirae</taxon>
        <taxon>Nucleocytoviricota</taxon>
        <taxon>Megaviricetes</taxon>
        <taxon>Imitervirales</taxon>
        <taxon>Mimiviridae</taxon>
        <taxon>Klosneuvirinae</taxon>
        <taxon>Yasminevirus</taxon>
        <taxon>Yasminevirus saudimassiliense</taxon>
    </lineage>
</organism>
<evidence type="ECO:0000313" key="1">
    <source>
        <dbReference type="EMBL" id="VBB18608.1"/>
    </source>
</evidence>
<accession>A0A5K0U9C1</accession>
<gene>
    <name evidence="1" type="ORF">YASMINEVIRUS_1071</name>
</gene>
<reference evidence="1 2" key="1">
    <citation type="submission" date="2018-10" db="EMBL/GenBank/DDBJ databases">
        <authorList>
            <consortium name="IHU Genomes"/>
        </authorList>
    </citation>
    <scope>NUCLEOTIDE SEQUENCE [LARGE SCALE GENOMIC DNA]</scope>
    <source>
        <strain evidence="1 2">A1</strain>
    </source>
</reference>
<dbReference type="EMBL" id="UPSH01000001">
    <property type="protein sequence ID" value="VBB18608.1"/>
    <property type="molecule type" value="Genomic_DNA"/>
</dbReference>
<sequence length="198" mass="22486">MNFLIGAIGANLTLGLVSGVTSAVNGVYTLSSNIMQSTSSGANEVKQIIKETDLEVKVKTAQLMLCELKIDDDTPYTVKYCVQTIRDAIKDIGDELEKIYYRMQYNDNLWVGSTVRSYKFHNCRARLHASLKNLESRCDTLMRVTKLNKVLVKNENLTKEMTQSVLQVDDIDPLAAERVRGEIHKKLMYINKNQLQYD</sequence>
<comment type="caution">
    <text evidence="1">The sequence shown here is derived from an EMBL/GenBank/DDBJ whole genome shotgun (WGS) entry which is preliminary data.</text>
</comment>
<evidence type="ECO:0000313" key="2">
    <source>
        <dbReference type="Proteomes" id="UP000594342"/>
    </source>
</evidence>